<feature type="transmembrane region" description="Helical" evidence="2">
    <location>
        <begin position="954"/>
        <end position="981"/>
    </location>
</feature>
<feature type="region of interest" description="Disordered" evidence="1">
    <location>
        <begin position="147"/>
        <end position="172"/>
    </location>
</feature>
<dbReference type="WBParaSite" id="maker-unitig_8779-snap-gene-0.2-mRNA-1">
    <property type="protein sequence ID" value="maker-unitig_8779-snap-gene-0.2-mRNA-1"/>
    <property type="gene ID" value="maker-unitig_8779-snap-gene-0.2"/>
</dbReference>
<keyword evidence="2" id="KW-1133">Transmembrane helix</keyword>
<feature type="compositionally biased region" description="Low complexity" evidence="1">
    <location>
        <begin position="507"/>
        <end position="516"/>
    </location>
</feature>
<name>A0A1I8FUV3_9PLAT</name>
<feature type="region of interest" description="Disordered" evidence="1">
    <location>
        <begin position="541"/>
        <end position="561"/>
    </location>
</feature>
<keyword evidence="2" id="KW-0812">Transmembrane</keyword>
<feature type="region of interest" description="Disordered" evidence="1">
    <location>
        <begin position="341"/>
        <end position="363"/>
    </location>
</feature>
<evidence type="ECO:0000256" key="1">
    <source>
        <dbReference type="SAM" id="MobiDB-lite"/>
    </source>
</evidence>
<feature type="transmembrane region" description="Helical" evidence="2">
    <location>
        <begin position="910"/>
        <end position="933"/>
    </location>
</feature>
<organism evidence="3 4">
    <name type="scientific">Macrostomum lignano</name>
    <dbReference type="NCBI Taxonomy" id="282301"/>
    <lineage>
        <taxon>Eukaryota</taxon>
        <taxon>Metazoa</taxon>
        <taxon>Spiralia</taxon>
        <taxon>Lophotrochozoa</taxon>
        <taxon>Platyhelminthes</taxon>
        <taxon>Rhabditophora</taxon>
        <taxon>Macrostomorpha</taxon>
        <taxon>Macrostomida</taxon>
        <taxon>Macrostomidae</taxon>
        <taxon>Macrostomum</taxon>
    </lineage>
</organism>
<evidence type="ECO:0000256" key="2">
    <source>
        <dbReference type="SAM" id="Phobius"/>
    </source>
</evidence>
<feature type="compositionally biased region" description="Basic and acidic residues" evidence="1">
    <location>
        <begin position="341"/>
        <end position="350"/>
    </location>
</feature>
<feature type="region of interest" description="Disordered" evidence="1">
    <location>
        <begin position="100"/>
        <end position="134"/>
    </location>
</feature>
<feature type="region of interest" description="Disordered" evidence="1">
    <location>
        <begin position="586"/>
        <end position="613"/>
    </location>
</feature>
<feature type="compositionally biased region" description="Polar residues" evidence="1">
    <location>
        <begin position="104"/>
        <end position="119"/>
    </location>
</feature>
<keyword evidence="2" id="KW-0472">Membrane</keyword>
<protein>
    <submittedName>
        <fullName evidence="4">RING-type domain-containing protein</fullName>
    </submittedName>
</protein>
<accession>A0A1I8FUV3</accession>
<feature type="region of interest" description="Disordered" evidence="1">
    <location>
        <begin position="450"/>
        <end position="474"/>
    </location>
</feature>
<feature type="compositionally biased region" description="Basic residues" evidence="1">
    <location>
        <begin position="162"/>
        <end position="172"/>
    </location>
</feature>
<dbReference type="Proteomes" id="UP000095280">
    <property type="component" value="Unplaced"/>
</dbReference>
<evidence type="ECO:0000313" key="4">
    <source>
        <dbReference type="WBParaSite" id="maker-unitig_8779-snap-gene-0.2-mRNA-1"/>
    </source>
</evidence>
<feature type="compositionally biased region" description="Low complexity" evidence="1">
    <location>
        <begin position="241"/>
        <end position="256"/>
    </location>
</feature>
<sequence>MLQQHKQKDAKSAEGLATSNLRRGASLSLSSLDERLFLGLEDDMSSLGDTFQHNQAFISDAQSASDAEEASDSQFLQKVADINAQMAAQLVGLARKESMGLGPSVSTGPSEATKSVSKISNKKPEQPNDISATAVSRTLASKNFKKIDSTQQSSQKLYQQAKTRHRRQTKRRTYRRLTLDLLTSDEEANEFVEERSSPYLEPLTRRNRQAKEPERRSSFETLYGDEFWSAVSVEKNHTEPAGAENSSEQNNAAAVAMNESSASSHPVERPRPAELVAKKMAGSQAANNSATSTSTGAASSYRTNPRRVVSMRRQDQEQHKLPERHSAGVRFSVPTAMEPCQKKDSLDHQHNGHQTSPPPLPPRMRRAAVRFRAGSFSQGLTDLQLQQQQLNQSSRLEIGVLLRGRRPSSEELVVTNLRRVDSRDPVSQLEFMCRAMRLDDADLMEGAARRDRLGPMPPQQQQQHQPIRRWSTSSYKQYWRQTQRPDRIRDDQARRRLVCGPATAAEQQQQRQQQRQLPNFMGRASDGDRARLQGWWRVSRKRSSMRPPIGQPSEKATTVSGTTCQRVATTYQYQSTKLILSNLADQEDNEAESKNDKYLSSASKTTRRGRQLQQYRRTRWRWLPTGSISADVPDVLEDDDSASTSEADDDAGTNLNTMPFADTPQPFRFPIVSRHNRSESTGNELNRDEVPSSMSSLLRKAASMTDAPQQPLGNGARAACNSTTLATTTTAAATKTTQQQKQQPARFWKTLEVRYGSESELSKLPQAAASPAQATRLLGRLLVAKSSYFFLNCANNNQCDESRDKDSVDENVSNQPAASPTAVDKLVEHQELERRSTLLNQLAEEQVHHDQKSEDKRYTDVHENSIDVQKVFNDDPSLHQDIINYLGSRPMKEKIIMSKSRLVPPWEVQFFTILSFWLINCGICCIVCAIVGVTTTRFEFTKELKLGENSSTKMSLAVIWFIGFVLIVLNFIITSSFLLIYSCSSKKDEQEKFD</sequence>
<feature type="region of interest" description="Disordered" evidence="1">
    <location>
        <begin position="501"/>
        <end position="528"/>
    </location>
</feature>
<feature type="region of interest" description="Disordered" evidence="1">
    <location>
        <begin position="238"/>
        <end position="306"/>
    </location>
</feature>
<feature type="region of interest" description="Disordered" evidence="1">
    <location>
        <begin position="629"/>
        <end position="665"/>
    </location>
</feature>
<evidence type="ECO:0000313" key="3">
    <source>
        <dbReference type="Proteomes" id="UP000095280"/>
    </source>
</evidence>
<feature type="compositionally biased region" description="Polar residues" evidence="1">
    <location>
        <begin position="149"/>
        <end position="161"/>
    </location>
</feature>
<proteinExistence type="predicted"/>
<feature type="compositionally biased region" description="Low complexity" evidence="1">
    <location>
        <begin position="281"/>
        <end position="300"/>
    </location>
</feature>
<dbReference type="AlphaFoldDB" id="A0A1I8FUV3"/>
<feature type="region of interest" description="Disordered" evidence="1">
    <location>
        <begin position="800"/>
        <end position="823"/>
    </location>
</feature>
<feature type="compositionally biased region" description="Acidic residues" evidence="1">
    <location>
        <begin position="634"/>
        <end position="651"/>
    </location>
</feature>
<keyword evidence="3" id="KW-1185">Reference proteome</keyword>
<reference evidence="4" key="1">
    <citation type="submission" date="2016-11" db="UniProtKB">
        <authorList>
            <consortium name="WormBaseParasite"/>
        </authorList>
    </citation>
    <scope>IDENTIFICATION</scope>
</reference>